<evidence type="ECO:0000256" key="1">
    <source>
        <dbReference type="ARBA" id="ARBA00006354"/>
    </source>
</evidence>
<dbReference type="InterPro" id="IPR014721">
    <property type="entry name" value="Ribsml_uS5_D2-typ_fold_subgr"/>
</dbReference>
<dbReference type="InterPro" id="IPR025158">
    <property type="entry name" value="Mg_chelat-rel_C"/>
</dbReference>
<dbReference type="GO" id="GO:0003677">
    <property type="term" value="F:DNA binding"/>
    <property type="evidence" value="ECO:0007669"/>
    <property type="project" value="InterPro"/>
</dbReference>
<dbReference type="NCBIfam" id="TIGR00368">
    <property type="entry name" value="YifB family Mg chelatase-like AAA ATPase"/>
    <property type="match status" value="1"/>
</dbReference>
<name>A0AAE3AZ14_9FIRM</name>
<dbReference type="InterPro" id="IPR045006">
    <property type="entry name" value="CHLI-like"/>
</dbReference>
<dbReference type="PANTHER" id="PTHR32039:SF7">
    <property type="entry name" value="COMPETENCE PROTEIN COMM"/>
    <property type="match status" value="1"/>
</dbReference>
<dbReference type="RefSeq" id="WP_308728703.1">
    <property type="nucleotide sequence ID" value="NZ_JAJEQF010000036.1"/>
</dbReference>
<dbReference type="AlphaFoldDB" id="A0AAE3AZ14"/>
<proteinExistence type="inferred from homology"/>
<keyword evidence="6" id="KW-1185">Reference proteome</keyword>
<protein>
    <submittedName>
        <fullName evidence="5">YifB family Mg chelatase-like AAA ATPase</fullName>
    </submittedName>
</protein>
<comment type="similarity">
    <text evidence="1">Belongs to the Mg-chelatase subunits D/I family. ComM subfamily.</text>
</comment>
<feature type="domain" description="AAA+ ATPase" evidence="4">
    <location>
        <begin position="221"/>
        <end position="404"/>
    </location>
</feature>
<evidence type="ECO:0000256" key="2">
    <source>
        <dbReference type="ARBA" id="ARBA00022741"/>
    </source>
</evidence>
<gene>
    <name evidence="5" type="ORF">LKD45_12300</name>
</gene>
<dbReference type="InterPro" id="IPR004482">
    <property type="entry name" value="Mg_chelat-rel"/>
</dbReference>
<keyword evidence="2" id="KW-0547">Nucleotide-binding</keyword>
<dbReference type="SMART" id="SM00382">
    <property type="entry name" value="AAA"/>
    <property type="match status" value="1"/>
</dbReference>
<sequence>MYCQINAGGLYGLQSYVAQVEVDISKGLPCFDMVGLLDSEVREARERLRVSLHHINAALPAEKITVNYSPAGIVKSGTSFDLPTALVILAAQGKVPPERLRELWAVGEVGLDARIKQVRGVLAMLHAANQSAFRSYLIPFENLGEGLAVGKLPVMGVCSLEEAMEYVNASAQEQERMRRDAEDRWQSQAKGRMEKEKKTPDFALLCGMEEAKRAAMIAAAGAHNLLLAGPPGTGKTMLARCLPGILPPMSEEEKQEVSAIYSAAGQLEDGTLIQERPFVSPHHTVSVYAMTGGGAVPKPGMVTLAHRGVLFLDEMAEFKRQTLDVLRQPMEEGKIFLARSRGNFVYPADFMLLGATNPCPCGYYPDRNRCRCQDWEVRRYLARLSGPLLDRMDLCCQIKQTPIRKLWEKREASYIDSDKNGSKWMREQVLEARKRQQMRCRGAAMRENGRLSPGEILKYCPLGLEEQEFLEQASEQAGLSMRGCHRVIRVARTIADLEGKDLIGVEHLGQALFFRNQNVLRE</sequence>
<dbReference type="InterPro" id="IPR027417">
    <property type="entry name" value="P-loop_NTPase"/>
</dbReference>
<reference evidence="5 6" key="1">
    <citation type="submission" date="2021-10" db="EMBL/GenBank/DDBJ databases">
        <title>Anaerobic single-cell dispensing facilitates the cultivation of human gut bacteria.</title>
        <authorList>
            <person name="Afrizal A."/>
        </authorList>
    </citation>
    <scope>NUCLEOTIDE SEQUENCE [LARGE SCALE GENOMIC DNA]</scope>
    <source>
        <strain evidence="5 6">CLA-AA-H244</strain>
    </source>
</reference>
<dbReference type="SUPFAM" id="SSF52540">
    <property type="entry name" value="P-loop containing nucleoside triphosphate hydrolases"/>
    <property type="match status" value="1"/>
</dbReference>
<dbReference type="Proteomes" id="UP001199355">
    <property type="component" value="Unassembled WGS sequence"/>
</dbReference>
<dbReference type="GO" id="GO:0005524">
    <property type="term" value="F:ATP binding"/>
    <property type="evidence" value="ECO:0007669"/>
    <property type="project" value="UniProtKB-KW"/>
</dbReference>
<dbReference type="Pfam" id="PF13335">
    <property type="entry name" value="Mg_chelatase_C"/>
    <property type="match status" value="1"/>
</dbReference>
<accession>A0AAE3AZ14</accession>
<dbReference type="Pfam" id="PF01078">
    <property type="entry name" value="Mg_chelatase"/>
    <property type="match status" value="1"/>
</dbReference>
<dbReference type="PANTHER" id="PTHR32039">
    <property type="entry name" value="MAGNESIUM-CHELATASE SUBUNIT CHLI"/>
    <property type="match status" value="1"/>
</dbReference>
<dbReference type="InterPro" id="IPR003593">
    <property type="entry name" value="AAA+_ATPase"/>
</dbReference>
<dbReference type="SUPFAM" id="SSF54211">
    <property type="entry name" value="Ribosomal protein S5 domain 2-like"/>
    <property type="match status" value="1"/>
</dbReference>
<dbReference type="Gene3D" id="3.40.50.300">
    <property type="entry name" value="P-loop containing nucleotide triphosphate hydrolases"/>
    <property type="match status" value="1"/>
</dbReference>
<evidence type="ECO:0000313" key="6">
    <source>
        <dbReference type="Proteomes" id="UP001199355"/>
    </source>
</evidence>
<evidence type="ECO:0000313" key="5">
    <source>
        <dbReference type="EMBL" id="MCC2168458.1"/>
    </source>
</evidence>
<dbReference type="InterPro" id="IPR001208">
    <property type="entry name" value="MCM_dom"/>
</dbReference>
<organism evidence="5 6">
    <name type="scientific">Gallintestinimicrobium propionicum</name>
    <dbReference type="NCBI Taxonomy" id="2981770"/>
    <lineage>
        <taxon>Bacteria</taxon>
        <taxon>Bacillati</taxon>
        <taxon>Bacillota</taxon>
        <taxon>Clostridia</taxon>
        <taxon>Lachnospirales</taxon>
        <taxon>Lachnospiraceae</taxon>
        <taxon>Gallintestinimicrobium</taxon>
    </lineage>
</organism>
<keyword evidence="3" id="KW-0067">ATP-binding</keyword>
<evidence type="ECO:0000259" key="4">
    <source>
        <dbReference type="SMART" id="SM00382"/>
    </source>
</evidence>
<dbReference type="EMBL" id="JAJEQF010000036">
    <property type="protein sequence ID" value="MCC2168458.1"/>
    <property type="molecule type" value="Genomic_DNA"/>
</dbReference>
<dbReference type="InterPro" id="IPR020568">
    <property type="entry name" value="Ribosomal_Su5_D2-typ_SF"/>
</dbReference>
<dbReference type="PRINTS" id="PR01657">
    <property type="entry name" value="MCMFAMILY"/>
</dbReference>
<evidence type="ECO:0000256" key="3">
    <source>
        <dbReference type="ARBA" id="ARBA00022840"/>
    </source>
</evidence>
<dbReference type="InterPro" id="IPR000523">
    <property type="entry name" value="Mg_chelatse_chII-like_cat_dom"/>
</dbReference>
<dbReference type="Gene3D" id="3.30.230.10">
    <property type="match status" value="1"/>
</dbReference>
<comment type="caution">
    <text evidence="5">The sequence shown here is derived from an EMBL/GenBank/DDBJ whole genome shotgun (WGS) entry which is preliminary data.</text>
</comment>
<dbReference type="Pfam" id="PF13541">
    <property type="entry name" value="ChlI"/>
    <property type="match status" value="1"/>
</dbReference>